<gene>
    <name evidence="11" type="primary">nuoA</name>
    <name evidence="13" type="ORF">EV191_105201</name>
</gene>
<evidence type="ECO:0000256" key="7">
    <source>
        <dbReference type="ARBA" id="ARBA00022967"/>
    </source>
</evidence>
<dbReference type="PANTHER" id="PTHR11058:SF22">
    <property type="entry name" value="NADH-QUINONE OXIDOREDUCTASE SUBUNIT A"/>
    <property type="match status" value="1"/>
</dbReference>
<dbReference type="AlphaFoldDB" id="A0A4R2QW51"/>
<reference evidence="13 14" key="1">
    <citation type="submission" date="2019-03" db="EMBL/GenBank/DDBJ databases">
        <title>Genomic Encyclopedia of Type Strains, Phase IV (KMG-IV): sequencing the most valuable type-strain genomes for metagenomic binning, comparative biology and taxonomic classification.</title>
        <authorList>
            <person name="Goeker M."/>
        </authorList>
    </citation>
    <scope>NUCLEOTIDE SEQUENCE [LARGE SCALE GENOMIC DNA]</scope>
    <source>
        <strain evidence="13 14">DSM 45765</strain>
    </source>
</reference>
<dbReference type="HAMAP" id="MF_01394">
    <property type="entry name" value="NDH1_NuoA"/>
    <property type="match status" value="1"/>
</dbReference>
<evidence type="ECO:0000256" key="2">
    <source>
        <dbReference type="ARBA" id="ARBA00008472"/>
    </source>
</evidence>
<dbReference type="Gene3D" id="1.20.58.1610">
    <property type="entry name" value="NADH:ubiquinone/plastoquinone oxidoreductase, chain 3"/>
    <property type="match status" value="1"/>
</dbReference>
<feature type="transmembrane region" description="Helical" evidence="11">
    <location>
        <begin position="91"/>
        <end position="112"/>
    </location>
</feature>
<dbReference type="EC" id="7.1.1.-" evidence="11"/>
<proteinExistence type="inferred from homology"/>
<accession>A0A4R2QW51</accession>
<protein>
    <recommendedName>
        <fullName evidence="11">NADH-quinone oxidoreductase subunit A</fullName>
        <ecNumber evidence="11">7.1.1.-</ecNumber>
    </recommendedName>
    <alternativeName>
        <fullName evidence="11">NADH dehydrogenase I subunit A</fullName>
    </alternativeName>
    <alternativeName>
        <fullName evidence="11">NDH-1 subunit A</fullName>
    </alternativeName>
    <alternativeName>
        <fullName evidence="11">NUO1</fullName>
    </alternativeName>
</protein>
<keyword evidence="9 11" id="KW-0520">NAD</keyword>
<evidence type="ECO:0000256" key="6">
    <source>
        <dbReference type="ARBA" id="ARBA00022719"/>
    </source>
</evidence>
<evidence type="ECO:0000256" key="1">
    <source>
        <dbReference type="ARBA" id="ARBA00004141"/>
    </source>
</evidence>
<evidence type="ECO:0000313" key="13">
    <source>
        <dbReference type="EMBL" id="TCP53138.1"/>
    </source>
</evidence>
<organism evidence="13 14">
    <name type="scientific">Tamaricihabitans halophyticus</name>
    <dbReference type="NCBI Taxonomy" id="1262583"/>
    <lineage>
        <taxon>Bacteria</taxon>
        <taxon>Bacillati</taxon>
        <taxon>Actinomycetota</taxon>
        <taxon>Actinomycetes</taxon>
        <taxon>Pseudonocardiales</taxon>
        <taxon>Pseudonocardiaceae</taxon>
        <taxon>Tamaricihabitans</taxon>
    </lineage>
</organism>
<dbReference type="GO" id="GO:0050136">
    <property type="term" value="F:NADH dehydrogenase (quinone) (non-electrogenic) activity"/>
    <property type="evidence" value="ECO:0007669"/>
    <property type="project" value="UniProtKB-UniRule"/>
</dbReference>
<evidence type="ECO:0000256" key="8">
    <source>
        <dbReference type="ARBA" id="ARBA00022989"/>
    </source>
</evidence>
<name>A0A4R2QW51_9PSEU</name>
<dbReference type="InterPro" id="IPR000440">
    <property type="entry name" value="NADH_UbQ/plastoQ_OxRdtase_su3"/>
</dbReference>
<comment type="subcellular location">
    <subcellularLocation>
        <location evidence="11 12">Cell membrane</location>
        <topology evidence="11 12">Multi-pass membrane protein</topology>
    </subcellularLocation>
    <subcellularLocation>
        <location evidence="1">Membrane</location>
        <topology evidence="1">Multi-pass membrane protein</topology>
    </subcellularLocation>
</comment>
<feature type="transmembrane region" description="Helical" evidence="11">
    <location>
        <begin position="118"/>
        <end position="139"/>
    </location>
</feature>
<comment type="catalytic activity">
    <reaction evidence="11 12">
        <text>a quinone + NADH + 5 H(+)(in) = a quinol + NAD(+) + 4 H(+)(out)</text>
        <dbReference type="Rhea" id="RHEA:57888"/>
        <dbReference type="ChEBI" id="CHEBI:15378"/>
        <dbReference type="ChEBI" id="CHEBI:24646"/>
        <dbReference type="ChEBI" id="CHEBI:57540"/>
        <dbReference type="ChEBI" id="CHEBI:57945"/>
        <dbReference type="ChEBI" id="CHEBI:132124"/>
    </reaction>
</comment>
<dbReference type="PANTHER" id="PTHR11058">
    <property type="entry name" value="NADH-UBIQUINONE OXIDOREDUCTASE CHAIN 3"/>
    <property type="match status" value="1"/>
</dbReference>
<dbReference type="InterPro" id="IPR023043">
    <property type="entry name" value="NAD(P)H_OxRDtase_bac/plastid"/>
</dbReference>
<dbReference type="Proteomes" id="UP000294911">
    <property type="component" value="Unassembled WGS sequence"/>
</dbReference>
<keyword evidence="5 11" id="KW-0812">Transmembrane</keyword>
<evidence type="ECO:0000313" key="14">
    <source>
        <dbReference type="Proteomes" id="UP000294911"/>
    </source>
</evidence>
<feature type="transmembrane region" description="Helical" evidence="11">
    <location>
        <begin position="33"/>
        <end position="57"/>
    </location>
</feature>
<evidence type="ECO:0000256" key="12">
    <source>
        <dbReference type="RuleBase" id="RU003639"/>
    </source>
</evidence>
<keyword evidence="7 11" id="KW-1278">Translocase</keyword>
<dbReference type="GO" id="GO:0005886">
    <property type="term" value="C:plasma membrane"/>
    <property type="evidence" value="ECO:0007669"/>
    <property type="project" value="UniProtKB-SubCell"/>
</dbReference>
<dbReference type="Pfam" id="PF00507">
    <property type="entry name" value="Oxidored_q4"/>
    <property type="match status" value="1"/>
</dbReference>
<keyword evidence="8 11" id="KW-1133">Transmembrane helix</keyword>
<evidence type="ECO:0000256" key="10">
    <source>
        <dbReference type="ARBA" id="ARBA00023136"/>
    </source>
</evidence>
<dbReference type="FunFam" id="1.20.58.1610:FF:000002">
    <property type="entry name" value="NADH-quinone oxidoreductase subunit A"/>
    <property type="match status" value="1"/>
</dbReference>
<evidence type="ECO:0000256" key="9">
    <source>
        <dbReference type="ARBA" id="ARBA00023027"/>
    </source>
</evidence>
<evidence type="ECO:0000256" key="3">
    <source>
        <dbReference type="ARBA" id="ARBA00022448"/>
    </source>
</evidence>
<keyword evidence="4 11" id="KW-1003">Cell membrane</keyword>
<keyword evidence="10 11" id="KW-0472">Membrane</keyword>
<dbReference type="InterPro" id="IPR038430">
    <property type="entry name" value="NDAH_ubi_oxred_su3_sf"/>
</dbReference>
<evidence type="ECO:0000256" key="5">
    <source>
        <dbReference type="ARBA" id="ARBA00022692"/>
    </source>
</evidence>
<evidence type="ECO:0000256" key="4">
    <source>
        <dbReference type="ARBA" id="ARBA00022475"/>
    </source>
</evidence>
<comment type="subunit">
    <text evidence="11">NDH-1 is composed of 14 different subunits. Subunits NuoA, H, J, K, L, M, N constitute the membrane sector of the complex.</text>
</comment>
<keyword evidence="14" id="KW-1185">Reference proteome</keyword>
<keyword evidence="6 11" id="KW-0874">Quinone</keyword>
<dbReference type="GO" id="GO:0048038">
    <property type="term" value="F:quinone binding"/>
    <property type="evidence" value="ECO:0007669"/>
    <property type="project" value="UniProtKB-KW"/>
</dbReference>
<dbReference type="NCBIfam" id="NF005922">
    <property type="entry name" value="PRK07928.1"/>
    <property type="match status" value="1"/>
</dbReference>
<comment type="caution">
    <text evidence="13">The sequence shown here is derived from an EMBL/GenBank/DDBJ whole genome shotgun (WGS) entry which is preliminary data.</text>
</comment>
<dbReference type="GO" id="GO:0008137">
    <property type="term" value="F:NADH dehydrogenase (ubiquinone) activity"/>
    <property type="evidence" value="ECO:0007669"/>
    <property type="project" value="InterPro"/>
</dbReference>
<keyword evidence="3 11" id="KW-0813">Transport</keyword>
<comment type="similarity">
    <text evidence="2 11 12">Belongs to the complex I subunit 3 family.</text>
</comment>
<dbReference type="GO" id="GO:0030964">
    <property type="term" value="C:NADH dehydrogenase complex"/>
    <property type="evidence" value="ECO:0007669"/>
    <property type="project" value="TreeGrafter"/>
</dbReference>
<evidence type="ECO:0000256" key="11">
    <source>
        <dbReference type="HAMAP-Rule" id="MF_01394"/>
    </source>
</evidence>
<sequence length="149" mass="16086">MLVPDTARLGADAIVASGQLAQSESGMTGLESYVPLILLIAVAGAFAVFSVTVAPLVGPRRYNKAKLDPYECGIEPSPQPVVGGGRVPVKFYLTGMLFILFDIEMVFLYPYAVAADSVGLFGFVSVFIFIVAITIPYIYEWLRGGLEWD</sequence>
<comment type="function">
    <text evidence="11">NDH-1 shuttles electrons from NADH, via FMN and iron-sulfur (Fe-S) centers, to quinones in the respiratory chain. The immediate electron acceptor for the enzyme in this species is believed to be a menaquinone. Couples the redox reaction to proton translocation (for every two electrons transferred, four hydrogen ions are translocated across the cytoplasmic membrane), and thus conserves the redox energy in a proton gradient.</text>
</comment>
<dbReference type="EMBL" id="SLXQ01000005">
    <property type="protein sequence ID" value="TCP53138.1"/>
    <property type="molecule type" value="Genomic_DNA"/>
</dbReference>